<dbReference type="Proteomes" id="UP000001188">
    <property type="component" value="Chromosome"/>
</dbReference>
<name>B0RNG9_XANCB</name>
<dbReference type="EMBL" id="AM920689">
    <property type="protein sequence ID" value="CAP50004.1"/>
    <property type="molecule type" value="Genomic_DNA"/>
</dbReference>
<accession>B0RNG9</accession>
<protein>
    <submittedName>
        <fullName evidence="1">Exported protein</fullName>
    </submittedName>
</protein>
<dbReference type="AlphaFoldDB" id="B0RNG9"/>
<dbReference type="KEGG" id="xca:xcc-b100_0665"/>
<gene>
    <name evidence="1" type="ORF">XCCB100_0665</name>
</gene>
<dbReference type="HOGENOM" id="CLU_172645_0_0_6"/>
<evidence type="ECO:0000313" key="1">
    <source>
        <dbReference type="EMBL" id="CAP50004.1"/>
    </source>
</evidence>
<evidence type="ECO:0000313" key="2">
    <source>
        <dbReference type="Proteomes" id="UP000001188"/>
    </source>
</evidence>
<organism evidence="1 2">
    <name type="scientific">Xanthomonas campestris pv. campestris (strain B100)</name>
    <dbReference type="NCBI Taxonomy" id="509169"/>
    <lineage>
        <taxon>Bacteria</taxon>
        <taxon>Pseudomonadati</taxon>
        <taxon>Pseudomonadota</taxon>
        <taxon>Gammaproteobacteria</taxon>
        <taxon>Lysobacterales</taxon>
        <taxon>Lysobacteraceae</taxon>
        <taxon>Xanthomonas</taxon>
    </lineage>
</organism>
<proteinExistence type="predicted"/>
<reference evidence="1 2" key="1">
    <citation type="journal article" date="2008" name="J. Biotechnol.">
        <title>The genome of Xanthomonas campestris pv. campestris B100 and its use for the reconstruction of metabolic pathways involved in xanthan biosynthesis.</title>
        <authorList>
            <person name="Vorholter F.J."/>
            <person name="Schneiker S."/>
            <person name="Goesmann A."/>
            <person name="Krause L."/>
            <person name="Bekel T."/>
            <person name="Kaiser O."/>
            <person name="Linke B."/>
            <person name="Patschkowski T."/>
            <person name="Ruckert C."/>
            <person name="Schmid J."/>
            <person name="Sidhu V.K."/>
            <person name="Sieber V."/>
            <person name="Tauch A."/>
            <person name="Watt S.A."/>
            <person name="Weisshaar B."/>
            <person name="Becker A."/>
            <person name="Niehaus K."/>
            <person name="Puhler A."/>
        </authorList>
    </citation>
    <scope>NUCLEOTIDE SEQUENCE [LARGE SCALE GENOMIC DNA]</scope>
    <source>
        <strain evidence="1 2">B100</strain>
    </source>
</reference>
<sequence>MYPRTLRFLRAVRTHLTAARYVLLAALALVTGVLATGAALGLAAHSALDGQEQWTCQCDVAAHWRYSGPSGVAESKAHLLATGHPTTCRRTDHATRVMDRVFNAMFPTPTF</sequence>